<dbReference type="InterPro" id="IPR001610">
    <property type="entry name" value="PAC"/>
</dbReference>
<accession>A0A0D7X195</accession>
<name>A0A0D7X195_9BACL</name>
<keyword evidence="5" id="KW-0808">Transferase</keyword>
<evidence type="ECO:0000256" key="1">
    <source>
        <dbReference type="ARBA" id="ARBA00000085"/>
    </source>
</evidence>
<dbReference type="RefSeq" id="WP_044646745.1">
    <property type="nucleotide sequence ID" value="NZ_JTHP01000026.1"/>
</dbReference>
<protein>
    <recommendedName>
        <fullName evidence="12">Circadian input-output histidine kinase CikA</fullName>
        <ecNumber evidence="3">2.7.13.3</ecNumber>
    </recommendedName>
    <alternativeName>
        <fullName evidence="11">Sensory/regulatory protein RpfC</fullName>
    </alternativeName>
</protein>
<sequence length="891" mass="101523">MFSAAQRLPLLEHMYNHAPTGIAIFSRDGKCLYVNPALCHMVGYKQEELLKTRYYHLLYKGDKDRQALRDAYTGWLKATDQVYKAELRLRHQRGTSVWLSLELTIFDDPATGQTYLIAYAMDITEKKDMQQVLSDNEDLYMLITENTPDVISFSTPDGNLQYVSPSVEKLLGYTRQEMLGKKRLEFYHAEDADYMRVHGIFQETGIMKRRVRHKDGHYLWLEVSYRIIRDEEGKIKRVLSIGRNITERQKSEDNLAKAQQLAMFGSWDWDLVNDVLHFSMEFRSIFGFSVKPVETSIDSFLDAIHPEDKERMIEIITNVILKGIHKETFYRIVLPNGEQKVLRSTWEAEMDERGEQPIQIVGMVQDVTEHQKMEQRLRESENRYKSLFQHNPLGICAMNMEGQILSVNPSLEELIGYTRKELLGTGVLVMASFEEQDKIRHHMELAKQGETQTYESEFIHKDGERLFIKVTNIPIFVYEQIVGCYGIFENVTPLKSYIAQIEKLSNEHSLILNAVSEGIVGLSTEGHVRFMNPAAASMFGVGAENSLNGTCTDMIRHVDEISSHYPDEQPSILQAIRSGASYQAEEAVFWKKDGSSFLVSYRISPLMDNGERKGAVMVFVDITNEKEIIRAKESAERADRAKSEFLSVMSHELRTPMNGIIGMAGLLADTELDEEQRSYIDIITNSSSALMQILNEILDLSKIEAGKMSLLHEPFELEDMMGSVADLFLKQAMEKDIELEWHVDQELPGVLVGDHVRIRQVLVNLVSNAIKFTERGRVNIFAESKAYSSRKKKCLIEFSVTDTGIGIPADRQHLLFQPFSQLHPALNRKYGGTGLGLSICKNLVSLMGGSIDVDSDEARGATFRFQLDLMLPEGEVLANISRDEPYESTEC</sequence>
<evidence type="ECO:0000259" key="13">
    <source>
        <dbReference type="PROSITE" id="PS50109"/>
    </source>
</evidence>
<dbReference type="InterPro" id="IPR013655">
    <property type="entry name" value="PAS_fold_3"/>
</dbReference>
<dbReference type="Pfam" id="PF13426">
    <property type="entry name" value="PAS_9"/>
    <property type="match status" value="1"/>
</dbReference>
<dbReference type="EC" id="2.7.13.3" evidence="3"/>
<dbReference type="PROSITE" id="PS50113">
    <property type="entry name" value="PAC"/>
    <property type="match status" value="4"/>
</dbReference>
<dbReference type="PROSITE" id="PS50109">
    <property type="entry name" value="HIS_KIN"/>
    <property type="match status" value="1"/>
</dbReference>
<feature type="domain" description="PAS" evidence="14">
    <location>
        <begin position="136"/>
        <end position="196"/>
    </location>
</feature>
<dbReference type="InterPro" id="IPR003661">
    <property type="entry name" value="HisK_dim/P_dom"/>
</dbReference>
<evidence type="ECO:0000259" key="14">
    <source>
        <dbReference type="PROSITE" id="PS50112"/>
    </source>
</evidence>
<dbReference type="SUPFAM" id="SSF47384">
    <property type="entry name" value="Homodimeric domain of signal transducing histidine kinase"/>
    <property type="match status" value="1"/>
</dbReference>
<dbReference type="Pfam" id="PF02518">
    <property type="entry name" value="HATPase_c"/>
    <property type="match status" value="1"/>
</dbReference>
<evidence type="ECO:0000256" key="8">
    <source>
        <dbReference type="ARBA" id="ARBA00022840"/>
    </source>
</evidence>
<dbReference type="InterPro" id="IPR036890">
    <property type="entry name" value="HATPase_C_sf"/>
</dbReference>
<dbReference type="InterPro" id="IPR013656">
    <property type="entry name" value="PAS_4"/>
</dbReference>
<dbReference type="OrthoDB" id="9815750at2"/>
<keyword evidence="4" id="KW-0597">Phosphoprotein</keyword>
<evidence type="ECO:0000256" key="9">
    <source>
        <dbReference type="ARBA" id="ARBA00023012"/>
    </source>
</evidence>
<dbReference type="InterPro" id="IPR013767">
    <property type="entry name" value="PAS_fold"/>
</dbReference>
<keyword evidence="7 16" id="KW-0418">Kinase</keyword>
<dbReference type="GO" id="GO:0005524">
    <property type="term" value="F:ATP binding"/>
    <property type="evidence" value="ECO:0007669"/>
    <property type="project" value="UniProtKB-KW"/>
</dbReference>
<dbReference type="InterPro" id="IPR000700">
    <property type="entry name" value="PAS-assoc_C"/>
</dbReference>
<dbReference type="Pfam" id="PF08447">
    <property type="entry name" value="PAS_3"/>
    <property type="match status" value="2"/>
</dbReference>
<keyword evidence="9" id="KW-0902">Two-component regulatory system</keyword>
<dbReference type="Proteomes" id="UP000032534">
    <property type="component" value="Unassembled WGS sequence"/>
</dbReference>
<dbReference type="Pfam" id="PF08448">
    <property type="entry name" value="PAS_4"/>
    <property type="match status" value="1"/>
</dbReference>
<dbReference type="Gene3D" id="3.30.450.20">
    <property type="entry name" value="PAS domain"/>
    <property type="match status" value="5"/>
</dbReference>
<evidence type="ECO:0000256" key="5">
    <source>
        <dbReference type="ARBA" id="ARBA00022679"/>
    </source>
</evidence>
<dbReference type="Gene3D" id="3.30.565.10">
    <property type="entry name" value="Histidine kinase-like ATPase, C-terminal domain"/>
    <property type="match status" value="1"/>
</dbReference>
<dbReference type="GO" id="GO:0000155">
    <property type="term" value="F:phosphorelay sensor kinase activity"/>
    <property type="evidence" value="ECO:0007669"/>
    <property type="project" value="InterPro"/>
</dbReference>
<dbReference type="SUPFAM" id="SSF55874">
    <property type="entry name" value="ATPase domain of HSP90 chaperone/DNA topoisomerase II/histidine kinase"/>
    <property type="match status" value="1"/>
</dbReference>
<dbReference type="Gene3D" id="1.10.287.130">
    <property type="match status" value="1"/>
</dbReference>
<feature type="domain" description="PAS" evidence="14">
    <location>
        <begin position="251"/>
        <end position="323"/>
    </location>
</feature>
<dbReference type="SUPFAM" id="SSF55785">
    <property type="entry name" value="PYP-like sensor domain (PAS domain)"/>
    <property type="match status" value="5"/>
</dbReference>
<dbReference type="FunFam" id="3.30.565.10:FF:000010">
    <property type="entry name" value="Sensor histidine kinase RcsC"/>
    <property type="match status" value="1"/>
</dbReference>
<dbReference type="InterPro" id="IPR005467">
    <property type="entry name" value="His_kinase_dom"/>
</dbReference>
<dbReference type="InterPro" id="IPR036097">
    <property type="entry name" value="HisK_dim/P_sf"/>
</dbReference>
<keyword evidence="8" id="KW-0067">ATP-binding</keyword>
<feature type="domain" description="PAC" evidence="15">
    <location>
        <begin position="326"/>
        <end position="379"/>
    </location>
</feature>
<keyword evidence="6" id="KW-0547">Nucleotide-binding</keyword>
<evidence type="ECO:0000256" key="2">
    <source>
        <dbReference type="ARBA" id="ARBA00006402"/>
    </source>
</evidence>
<feature type="domain" description="PAC" evidence="15">
    <location>
        <begin position="83"/>
        <end position="135"/>
    </location>
</feature>
<gene>
    <name evidence="16" type="ORF">QD47_14165</name>
</gene>
<dbReference type="NCBIfam" id="TIGR00229">
    <property type="entry name" value="sensory_box"/>
    <property type="match status" value="4"/>
</dbReference>
<dbReference type="PANTHER" id="PTHR43047">
    <property type="entry name" value="TWO-COMPONENT HISTIDINE PROTEIN KINASE"/>
    <property type="match status" value="1"/>
</dbReference>
<evidence type="ECO:0000259" key="15">
    <source>
        <dbReference type="PROSITE" id="PS50113"/>
    </source>
</evidence>
<dbReference type="CDD" id="cd00130">
    <property type="entry name" value="PAS"/>
    <property type="match status" value="5"/>
</dbReference>
<dbReference type="SMART" id="SM00091">
    <property type="entry name" value="PAS"/>
    <property type="match status" value="5"/>
</dbReference>
<dbReference type="EMBL" id="JTHP01000026">
    <property type="protein sequence ID" value="KJD45004.1"/>
    <property type="molecule type" value="Genomic_DNA"/>
</dbReference>
<proteinExistence type="inferred from homology"/>
<dbReference type="Gene3D" id="2.10.70.100">
    <property type="match status" value="1"/>
</dbReference>
<dbReference type="InterPro" id="IPR004358">
    <property type="entry name" value="Sig_transdc_His_kin-like_C"/>
</dbReference>
<dbReference type="InterPro" id="IPR000014">
    <property type="entry name" value="PAS"/>
</dbReference>
<comment type="similarity">
    <text evidence="2">In the N-terminal section; belongs to the phytochrome family.</text>
</comment>
<evidence type="ECO:0000256" key="11">
    <source>
        <dbReference type="ARBA" id="ARBA00068150"/>
    </source>
</evidence>
<dbReference type="SMART" id="SM00387">
    <property type="entry name" value="HATPase_c"/>
    <property type="match status" value="1"/>
</dbReference>
<feature type="domain" description="PAC" evidence="15">
    <location>
        <begin position="583"/>
        <end position="634"/>
    </location>
</feature>
<feature type="domain" description="PAS" evidence="14">
    <location>
        <begin position="380"/>
        <end position="450"/>
    </location>
</feature>
<dbReference type="GO" id="GO:0009927">
    <property type="term" value="F:histidine phosphotransfer kinase activity"/>
    <property type="evidence" value="ECO:0007669"/>
    <property type="project" value="TreeGrafter"/>
</dbReference>
<comment type="catalytic activity">
    <reaction evidence="1">
        <text>ATP + protein L-histidine = ADP + protein N-phospho-L-histidine.</text>
        <dbReference type="EC" id="2.7.13.3"/>
    </reaction>
</comment>
<dbReference type="PATRIC" id="fig|159743.3.peg.3152"/>
<evidence type="ECO:0000313" key="16">
    <source>
        <dbReference type="EMBL" id="KJD45004.1"/>
    </source>
</evidence>
<evidence type="ECO:0000256" key="6">
    <source>
        <dbReference type="ARBA" id="ARBA00022741"/>
    </source>
</evidence>
<dbReference type="CDD" id="cd16922">
    <property type="entry name" value="HATPase_EvgS-ArcB-TorS-like"/>
    <property type="match status" value="1"/>
</dbReference>
<evidence type="ECO:0000256" key="12">
    <source>
        <dbReference type="ARBA" id="ARBA00074306"/>
    </source>
</evidence>
<evidence type="ECO:0000256" key="3">
    <source>
        <dbReference type="ARBA" id="ARBA00012438"/>
    </source>
</evidence>
<dbReference type="PANTHER" id="PTHR43047:SF72">
    <property type="entry name" value="OSMOSENSING HISTIDINE PROTEIN KINASE SLN1"/>
    <property type="match status" value="1"/>
</dbReference>
<dbReference type="SMART" id="SM00086">
    <property type="entry name" value="PAC"/>
    <property type="match status" value="5"/>
</dbReference>
<dbReference type="PROSITE" id="PS50112">
    <property type="entry name" value="PAS"/>
    <property type="match status" value="4"/>
</dbReference>
<evidence type="ECO:0000256" key="7">
    <source>
        <dbReference type="ARBA" id="ARBA00022777"/>
    </source>
</evidence>
<organism evidence="16 17">
    <name type="scientific">Paenibacillus terrae</name>
    <dbReference type="NCBI Taxonomy" id="159743"/>
    <lineage>
        <taxon>Bacteria</taxon>
        <taxon>Bacillati</taxon>
        <taxon>Bacillota</taxon>
        <taxon>Bacilli</taxon>
        <taxon>Bacillales</taxon>
        <taxon>Paenibacillaceae</taxon>
        <taxon>Paenibacillus</taxon>
    </lineage>
</organism>
<dbReference type="InterPro" id="IPR035965">
    <property type="entry name" value="PAS-like_dom_sf"/>
</dbReference>
<feature type="domain" description="PAS" evidence="14">
    <location>
        <begin position="7"/>
        <end position="50"/>
    </location>
</feature>
<comment type="caution">
    <text evidence="16">The sequence shown here is derived from an EMBL/GenBank/DDBJ whole genome shotgun (WGS) entry which is preliminary data.</text>
</comment>
<reference evidence="16 17" key="1">
    <citation type="submission" date="2014-11" db="EMBL/GenBank/DDBJ databases">
        <title>Draft Genome Sequences of Paenibacillus polymyxa NRRL B-30509 and Paenibacillus terrae NRRL B-30644, Strains from a Poultry Environment that Produce Tridecaptin A and Paenicidins.</title>
        <authorList>
            <person name="van Belkum M.J."/>
            <person name="Lohans C.T."/>
            <person name="Vederas J.C."/>
        </authorList>
    </citation>
    <scope>NUCLEOTIDE SEQUENCE [LARGE SCALE GENOMIC DNA]</scope>
    <source>
        <strain evidence="16 17">NRRL B-30644</strain>
    </source>
</reference>
<dbReference type="FunFam" id="1.10.287.130:FF:000002">
    <property type="entry name" value="Two-component osmosensing histidine kinase"/>
    <property type="match status" value="1"/>
</dbReference>
<dbReference type="InterPro" id="IPR003594">
    <property type="entry name" value="HATPase_dom"/>
</dbReference>
<evidence type="ECO:0000256" key="4">
    <source>
        <dbReference type="ARBA" id="ARBA00022553"/>
    </source>
</evidence>
<keyword evidence="17" id="KW-1185">Reference proteome</keyword>
<feature type="domain" description="Histidine kinase" evidence="13">
    <location>
        <begin position="648"/>
        <end position="871"/>
    </location>
</feature>
<dbReference type="Pfam" id="PF00512">
    <property type="entry name" value="HisKA"/>
    <property type="match status" value="1"/>
</dbReference>
<feature type="domain" description="PAC" evidence="15">
    <location>
        <begin position="205"/>
        <end position="257"/>
    </location>
</feature>
<dbReference type="PRINTS" id="PR00344">
    <property type="entry name" value="BCTRLSENSOR"/>
</dbReference>
<dbReference type="Pfam" id="PF00989">
    <property type="entry name" value="PAS"/>
    <property type="match status" value="1"/>
</dbReference>
<evidence type="ECO:0000256" key="10">
    <source>
        <dbReference type="ARBA" id="ARBA00064003"/>
    </source>
</evidence>
<evidence type="ECO:0000313" key="17">
    <source>
        <dbReference type="Proteomes" id="UP000032534"/>
    </source>
</evidence>
<dbReference type="AlphaFoldDB" id="A0A0D7X195"/>
<dbReference type="SMART" id="SM00388">
    <property type="entry name" value="HisKA"/>
    <property type="match status" value="1"/>
</dbReference>
<comment type="subunit">
    <text evidence="10">At low DSF concentrations, interacts with RpfF.</text>
</comment>
<dbReference type="CDD" id="cd00082">
    <property type="entry name" value="HisKA"/>
    <property type="match status" value="1"/>
</dbReference>
<dbReference type="GO" id="GO:0005886">
    <property type="term" value="C:plasma membrane"/>
    <property type="evidence" value="ECO:0007669"/>
    <property type="project" value="TreeGrafter"/>
</dbReference>